<evidence type="ECO:0000313" key="5">
    <source>
        <dbReference type="Proteomes" id="UP000694867"/>
    </source>
</evidence>
<dbReference type="PANTHER" id="PTHR28052:SF1">
    <property type="entry name" value="UPF0545 PROTEIN C22ORF39"/>
    <property type="match status" value="1"/>
</dbReference>
<dbReference type="PANTHER" id="PTHR28052">
    <property type="entry name" value="UPF0545 PROTEIN C22ORF39"/>
    <property type="match status" value="1"/>
</dbReference>
<dbReference type="AlphaFoldDB" id="A0AAJ6QM52"/>
<keyword evidence="5" id="KW-1185">Reference proteome</keyword>
<evidence type="ECO:0000256" key="2">
    <source>
        <dbReference type="ARBA" id="ARBA00043942"/>
    </source>
</evidence>
<dbReference type="InterPro" id="IPR021475">
    <property type="entry name" value="Pants/Emi1-like"/>
</dbReference>
<accession>A0AAJ6QM52</accession>
<evidence type="ECO:0000313" key="6">
    <source>
        <dbReference type="RefSeq" id="XP_003737414.1"/>
    </source>
</evidence>
<name>A0AAJ6QM52_9ACAR</name>
<comment type="subcellular location">
    <subcellularLocation>
        <location evidence="2">Synaptic cleft</location>
    </subcellularLocation>
</comment>
<comment type="similarity">
    <text evidence="1">Belongs to the UPF0545 family.</text>
</comment>
<proteinExistence type="inferred from homology"/>
<evidence type="ECO:0000256" key="1">
    <source>
        <dbReference type="ARBA" id="ARBA00006412"/>
    </source>
</evidence>
<reference evidence="6" key="1">
    <citation type="submission" date="2025-08" db="UniProtKB">
        <authorList>
            <consortium name="RefSeq"/>
        </authorList>
    </citation>
    <scope>IDENTIFICATION</scope>
</reference>
<evidence type="ECO:0000256" key="4">
    <source>
        <dbReference type="ARBA" id="ARBA00044235"/>
    </source>
</evidence>
<protein>
    <recommendedName>
        <fullName evidence="3">Synaptic plasticity regulator PANTS</fullName>
    </recommendedName>
    <alternativeName>
        <fullName evidence="4">Plasticity-associated neural transcript short</fullName>
    </alternativeName>
</protein>
<dbReference type="KEGG" id="goe:100909331"/>
<evidence type="ECO:0000256" key="3">
    <source>
        <dbReference type="ARBA" id="ARBA00044072"/>
    </source>
</evidence>
<gene>
    <name evidence="6" type="primary">LOC100909331</name>
</gene>
<dbReference type="RefSeq" id="XP_003737414.1">
    <property type="nucleotide sequence ID" value="XM_003737366.1"/>
</dbReference>
<dbReference type="Proteomes" id="UP000694867">
    <property type="component" value="Unplaced"/>
</dbReference>
<dbReference type="Pfam" id="PF11326">
    <property type="entry name" value="PANTS-like"/>
    <property type="match status" value="1"/>
</dbReference>
<organism evidence="5 6">
    <name type="scientific">Galendromus occidentalis</name>
    <name type="common">western predatory mite</name>
    <dbReference type="NCBI Taxonomy" id="34638"/>
    <lineage>
        <taxon>Eukaryota</taxon>
        <taxon>Metazoa</taxon>
        <taxon>Ecdysozoa</taxon>
        <taxon>Arthropoda</taxon>
        <taxon>Chelicerata</taxon>
        <taxon>Arachnida</taxon>
        <taxon>Acari</taxon>
        <taxon>Parasitiformes</taxon>
        <taxon>Mesostigmata</taxon>
        <taxon>Gamasina</taxon>
        <taxon>Phytoseioidea</taxon>
        <taxon>Phytoseiidae</taxon>
        <taxon>Typhlodrominae</taxon>
        <taxon>Galendromus</taxon>
    </lineage>
</organism>
<dbReference type="GO" id="GO:0043083">
    <property type="term" value="C:synaptic cleft"/>
    <property type="evidence" value="ECO:0007669"/>
    <property type="project" value="UniProtKB-SubCell"/>
</dbReference>
<sequence>MSSDTEIRRDITEEDLEKYQNLVPTCEHYEEEYSDCRSIRARLHQRFVHGEEIDCEPWKTDHGNCLKWRKEKDLTALRAVTESEIIRMRKRQEATRATTQVWEFREEPPPDAVWSPPLPPYLAEKVKSSMIGSQSQSSKGCVLM</sequence>
<dbReference type="GeneID" id="100909331"/>